<dbReference type="InterPro" id="IPR007219">
    <property type="entry name" value="XnlR_reg_dom"/>
</dbReference>
<dbReference type="SUPFAM" id="SSF57667">
    <property type="entry name" value="beta-beta-alpha zinc fingers"/>
    <property type="match status" value="1"/>
</dbReference>
<keyword evidence="5" id="KW-0862">Zinc</keyword>
<accession>A0A0M8P1R9</accession>
<dbReference type="SMART" id="SM00355">
    <property type="entry name" value="ZnF_C2H2"/>
    <property type="match status" value="2"/>
</dbReference>
<evidence type="ECO:0000256" key="6">
    <source>
        <dbReference type="ARBA" id="ARBA00023242"/>
    </source>
</evidence>
<dbReference type="GO" id="GO:0000981">
    <property type="term" value="F:DNA-binding transcription factor activity, RNA polymerase II-specific"/>
    <property type="evidence" value="ECO:0007669"/>
    <property type="project" value="InterPro"/>
</dbReference>
<dbReference type="GO" id="GO:0005634">
    <property type="term" value="C:nucleus"/>
    <property type="evidence" value="ECO:0007669"/>
    <property type="project" value="UniProtKB-SubCell"/>
</dbReference>
<evidence type="ECO:0000256" key="8">
    <source>
        <dbReference type="SAM" id="MobiDB-lite"/>
    </source>
</evidence>
<dbReference type="PROSITE" id="PS50157">
    <property type="entry name" value="ZINC_FINGER_C2H2_2"/>
    <property type="match status" value="2"/>
</dbReference>
<gene>
    <name evidence="10" type="ORF">ACN38_g10294</name>
</gene>
<dbReference type="InterPro" id="IPR013087">
    <property type="entry name" value="Znf_C2H2_type"/>
</dbReference>
<evidence type="ECO:0000259" key="9">
    <source>
        <dbReference type="PROSITE" id="PS50157"/>
    </source>
</evidence>
<dbReference type="Proteomes" id="UP000037696">
    <property type="component" value="Unassembled WGS sequence"/>
</dbReference>
<name>A0A0M8P1R9_9EURO</name>
<evidence type="ECO:0000256" key="5">
    <source>
        <dbReference type="ARBA" id="ARBA00022833"/>
    </source>
</evidence>
<feature type="compositionally biased region" description="Polar residues" evidence="8">
    <location>
        <begin position="102"/>
        <end position="116"/>
    </location>
</feature>
<dbReference type="GO" id="GO:0000978">
    <property type="term" value="F:RNA polymerase II cis-regulatory region sequence-specific DNA binding"/>
    <property type="evidence" value="ECO:0007669"/>
    <property type="project" value="InterPro"/>
</dbReference>
<evidence type="ECO:0000256" key="1">
    <source>
        <dbReference type="ARBA" id="ARBA00004123"/>
    </source>
</evidence>
<dbReference type="STRING" id="229535.A0A0M8P1R9"/>
<dbReference type="Pfam" id="PF04082">
    <property type="entry name" value="Fungal_trans"/>
    <property type="match status" value="1"/>
</dbReference>
<evidence type="ECO:0000256" key="3">
    <source>
        <dbReference type="ARBA" id="ARBA00022737"/>
    </source>
</evidence>
<keyword evidence="2" id="KW-0479">Metal-binding</keyword>
<protein>
    <recommendedName>
        <fullName evidence="9">C2H2-type domain-containing protein</fullName>
    </recommendedName>
</protein>
<evidence type="ECO:0000313" key="11">
    <source>
        <dbReference type="Proteomes" id="UP000037696"/>
    </source>
</evidence>
<reference evidence="10 11" key="1">
    <citation type="submission" date="2015-08" db="EMBL/GenBank/DDBJ databases">
        <title>Genome sequencing of Penicillium nordicum.</title>
        <authorList>
            <person name="Nguyen H.D."/>
            <person name="Seifert K.A."/>
        </authorList>
    </citation>
    <scope>NUCLEOTIDE SEQUENCE [LARGE SCALE GENOMIC DNA]</scope>
    <source>
        <strain evidence="10 11">DAOMC 185683</strain>
    </source>
</reference>
<dbReference type="GO" id="GO:0008270">
    <property type="term" value="F:zinc ion binding"/>
    <property type="evidence" value="ECO:0007669"/>
    <property type="project" value="UniProtKB-KW"/>
</dbReference>
<dbReference type="Pfam" id="PF00096">
    <property type="entry name" value="zf-C2H2"/>
    <property type="match status" value="1"/>
</dbReference>
<dbReference type="FunFam" id="3.30.160.60:FF:002343">
    <property type="entry name" value="Zinc finger protein 33A"/>
    <property type="match status" value="1"/>
</dbReference>
<evidence type="ECO:0000256" key="4">
    <source>
        <dbReference type="ARBA" id="ARBA00022771"/>
    </source>
</evidence>
<dbReference type="GO" id="GO:0006351">
    <property type="term" value="P:DNA-templated transcription"/>
    <property type="evidence" value="ECO:0007669"/>
    <property type="project" value="InterPro"/>
</dbReference>
<feature type="region of interest" description="Disordered" evidence="8">
    <location>
        <begin position="90"/>
        <end position="126"/>
    </location>
</feature>
<proteinExistence type="predicted"/>
<dbReference type="OrthoDB" id="4319066at2759"/>
<dbReference type="PANTHER" id="PTHR40626">
    <property type="entry name" value="MIP31509P"/>
    <property type="match status" value="1"/>
</dbReference>
<feature type="domain" description="C2H2-type" evidence="9">
    <location>
        <begin position="10"/>
        <end position="37"/>
    </location>
</feature>
<evidence type="ECO:0000313" key="10">
    <source>
        <dbReference type="EMBL" id="KOS38871.1"/>
    </source>
</evidence>
<dbReference type="InterPro" id="IPR036236">
    <property type="entry name" value="Znf_C2H2_sf"/>
</dbReference>
<dbReference type="AlphaFoldDB" id="A0A0M8P1R9"/>
<keyword evidence="6" id="KW-0539">Nucleus</keyword>
<keyword evidence="11" id="KW-1185">Reference proteome</keyword>
<dbReference type="Gene3D" id="3.30.160.60">
    <property type="entry name" value="Classic Zinc Finger"/>
    <property type="match status" value="2"/>
</dbReference>
<dbReference type="PROSITE" id="PS00028">
    <property type="entry name" value="ZINC_FINGER_C2H2_1"/>
    <property type="match status" value="2"/>
</dbReference>
<evidence type="ECO:0000256" key="7">
    <source>
        <dbReference type="PROSITE-ProRule" id="PRU00042"/>
    </source>
</evidence>
<dbReference type="EMBL" id="LHQQ01000231">
    <property type="protein sequence ID" value="KOS38871.1"/>
    <property type="molecule type" value="Genomic_DNA"/>
</dbReference>
<evidence type="ECO:0000256" key="2">
    <source>
        <dbReference type="ARBA" id="ARBA00022723"/>
    </source>
</evidence>
<dbReference type="PANTHER" id="PTHR40626:SF7">
    <property type="entry name" value="TRANSCRIPTION FACTOR, PUTATIVE (AFU_ORTHOLOGUE AFUA_1G04110)-RELATED"/>
    <property type="match status" value="1"/>
</dbReference>
<sequence>MMRSNDVAARKCAKCHRVFSKVEHLRRHHRSHTGERPFKCKACGRTYARSDVLNRHIRNHHLAPPQDGDSAVVPKSRPAMDELLEEIRPPLDADYSEEADTGSGNLPSDRPSSSPRNTPPGCATPQDIVIQDSLNDNWNERHIDDDILGLQPPCTEGLPEFLGDIRTAGVTDDQRRPQLAPIPSPRRDFFPFDPHMDPSLGIAQPPITRDTFDTIPPGMDFGSVLWDDLLLTPPASGYRGLHHHQKDNISNEQFEQVRRLWPTRRRRVTPSPSPMCWDDILLHPEDNIFSSTELKSMARLEPLPATGSPWGLTEACRHRLAESITTYAPHSQNQTIDLDRDGPWDGEPPPTDILDLCLDLYFSQFHVHLPFVHPGTFKACDTPSILLFPMCLVGMMILNRSAARKLIAKYLPGAIHHCRSELTSQNLRYCAGPELLTVLGSACLLLFVAASTAEIAFEDKRQSLYEEAISVAKDRGLFGSRGYSHSIIQAVGDDAIMWKAWARIQSAQRLTACLILADVYSAHMLNLAPILSPENIQMPLTCCDALFTVYSSQKWKELAAIEDPWRQPPSVVLDIQNLPSGLTGLGLQTALTLIWLRILTPRRKVQGHAAHVLEPWTPNGTLSCENTEDSNAPSVGSCLASAFDVYAWEFKRGNANLLILWHYLCLRLTSDIAVIEDAAGRNGPEAAKAALERLRPWAKSPSARRACLHAAQMFMVINNHRRSDGLMLHSEMALFNAALVMGFYFFTAPNFKSSDGACYDVFEEVDWTHIGTLGLESQSLDGGVSSPVSAAAAFIQNGGPVCFHGAEYCSPYGAARRSFMNVASQLEEVGKWNVQEYCDVLHVISDTLLKPDGQDIAL</sequence>
<keyword evidence="4 7" id="KW-0863">Zinc-finger</keyword>
<keyword evidence="3" id="KW-0677">Repeat</keyword>
<organism evidence="10 11">
    <name type="scientific">Penicillium nordicum</name>
    <dbReference type="NCBI Taxonomy" id="229535"/>
    <lineage>
        <taxon>Eukaryota</taxon>
        <taxon>Fungi</taxon>
        <taxon>Dikarya</taxon>
        <taxon>Ascomycota</taxon>
        <taxon>Pezizomycotina</taxon>
        <taxon>Eurotiomycetes</taxon>
        <taxon>Eurotiomycetidae</taxon>
        <taxon>Eurotiales</taxon>
        <taxon>Aspergillaceae</taxon>
        <taxon>Penicillium</taxon>
    </lineage>
</organism>
<dbReference type="InterPro" id="IPR051059">
    <property type="entry name" value="VerF-like"/>
</dbReference>
<dbReference type="GO" id="GO:0000785">
    <property type="term" value="C:chromatin"/>
    <property type="evidence" value="ECO:0007669"/>
    <property type="project" value="TreeGrafter"/>
</dbReference>
<feature type="domain" description="C2H2-type" evidence="9">
    <location>
        <begin position="38"/>
        <end position="65"/>
    </location>
</feature>
<comment type="caution">
    <text evidence="10">The sequence shown here is derived from an EMBL/GenBank/DDBJ whole genome shotgun (WGS) entry which is preliminary data.</text>
</comment>
<comment type="subcellular location">
    <subcellularLocation>
        <location evidence="1">Nucleus</location>
    </subcellularLocation>
</comment>
<dbReference type="CDD" id="cd12148">
    <property type="entry name" value="fungal_TF_MHR"/>
    <property type="match status" value="1"/>
</dbReference>